<reference evidence="3 4" key="1">
    <citation type="submission" date="2014-10" db="EMBL/GenBank/DDBJ databases">
        <title>Genome sequence of Ponticoccus sp. strain UMTAT08 isolated from clonal culture of toxic dinoflagellate Alexandrium tamiyavanichii.</title>
        <authorList>
            <person name="Gan H.Y."/>
            <person name="Muhd D.-D."/>
            <person name="Mohd Noor M.E."/>
            <person name="Yeong Y.S."/>
            <person name="Usup G."/>
        </authorList>
    </citation>
    <scope>NUCLEOTIDE SEQUENCE [LARGE SCALE GENOMIC DNA]</scope>
    <source>
        <strain evidence="3 4">UMTAT08</strain>
    </source>
</reference>
<dbReference type="GO" id="GO:0003677">
    <property type="term" value="F:DNA binding"/>
    <property type="evidence" value="ECO:0007669"/>
    <property type="project" value="InterPro"/>
</dbReference>
<evidence type="ECO:0000256" key="1">
    <source>
        <dbReference type="SAM" id="MobiDB-lite"/>
    </source>
</evidence>
<dbReference type="CDD" id="cd00093">
    <property type="entry name" value="HTH_XRE"/>
    <property type="match status" value="1"/>
</dbReference>
<feature type="domain" description="HTH cro/C1-type" evidence="2">
    <location>
        <begin position="17"/>
        <end position="58"/>
    </location>
</feature>
<dbReference type="AlphaFoldDB" id="A0A0B3RR36"/>
<dbReference type="RefSeq" id="WP_043146211.1">
    <property type="nucleotide sequence ID" value="NZ_JSUQ01000027.1"/>
</dbReference>
<dbReference type="Proteomes" id="UP000030960">
    <property type="component" value="Unassembled WGS sequence"/>
</dbReference>
<dbReference type="EMBL" id="JSUQ01000027">
    <property type="protein sequence ID" value="KHQ50357.1"/>
    <property type="molecule type" value="Genomic_DNA"/>
</dbReference>
<evidence type="ECO:0000313" key="4">
    <source>
        <dbReference type="Proteomes" id="UP000030960"/>
    </source>
</evidence>
<feature type="region of interest" description="Disordered" evidence="1">
    <location>
        <begin position="54"/>
        <end position="73"/>
    </location>
</feature>
<dbReference type="Gene3D" id="1.10.260.40">
    <property type="entry name" value="lambda repressor-like DNA-binding domains"/>
    <property type="match status" value="1"/>
</dbReference>
<name>A0A0B3RR36_9RHOB</name>
<gene>
    <name evidence="3" type="ORF">OA50_05032</name>
</gene>
<dbReference type="InterPro" id="IPR010982">
    <property type="entry name" value="Lambda_DNA-bd_dom_sf"/>
</dbReference>
<keyword evidence="4" id="KW-1185">Reference proteome</keyword>
<dbReference type="InterPro" id="IPR001387">
    <property type="entry name" value="Cro/C1-type_HTH"/>
</dbReference>
<evidence type="ECO:0000259" key="2">
    <source>
        <dbReference type="PROSITE" id="PS50943"/>
    </source>
</evidence>
<feature type="compositionally biased region" description="Polar residues" evidence="1">
    <location>
        <begin position="64"/>
        <end position="73"/>
    </location>
</feature>
<proteinExistence type="predicted"/>
<comment type="caution">
    <text evidence="3">The sequence shown here is derived from an EMBL/GenBank/DDBJ whole genome shotgun (WGS) entry which is preliminary data.</text>
</comment>
<dbReference type="SUPFAM" id="SSF47413">
    <property type="entry name" value="lambda repressor-like DNA-binding domains"/>
    <property type="match status" value="1"/>
</dbReference>
<evidence type="ECO:0000313" key="3">
    <source>
        <dbReference type="EMBL" id="KHQ50357.1"/>
    </source>
</evidence>
<sequence>MLKTVIDESGESQKVWAERLGVSGAYMSLLVNGKKQPSLELAVRIDRVTGGKVPATSWVPDDSQAATQTGDAA</sequence>
<dbReference type="PROSITE" id="PS50943">
    <property type="entry name" value="HTH_CROC1"/>
    <property type="match status" value="1"/>
</dbReference>
<organism evidence="3 4">
    <name type="scientific">Mameliella alba</name>
    <dbReference type="NCBI Taxonomy" id="561184"/>
    <lineage>
        <taxon>Bacteria</taxon>
        <taxon>Pseudomonadati</taxon>
        <taxon>Pseudomonadota</taxon>
        <taxon>Alphaproteobacteria</taxon>
        <taxon>Rhodobacterales</taxon>
        <taxon>Roseobacteraceae</taxon>
        <taxon>Mameliella</taxon>
    </lineage>
</organism>
<protein>
    <recommendedName>
        <fullName evidence="2">HTH cro/C1-type domain-containing protein</fullName>
    </recommendedName>
</protein>
<accession>A0A0B3RR36</accession>